<name>A0ABU5TZI2_9CYAN</name>
<protein>
    <submittedName>
        <fullName evidence="1">Uncharacterized protein</fullName>
    </submittedName>
</protein>
<comment type="caution">
    <text evidence="1">The sequence shown here is derived from an EMBL/GenBank/DDBJ whole genome shotgun (WGS) entry which is preliminary data.</text>
</comment>
<dbReference type="EMBL" id="JAYGHT010000078">
    <property type="protein sequence ID" value="MEA5520343.1"/>
    <property type="molecule type" value="Genomic_DNA"/>
</dbReference>
<evidence type="ECO:0000313" key="1">
    <source>
        <dbReference type="EMBL" id="MEA5520343.1"/>
    </source>
</evidence>
<sequence>MITQTPSPIPRTTKSLIMVAVPKGGLDGILKNQIKGFSIKWG</sequence>
<accession>A0ABU5TZI2</accession>
<keyword evidence="2" id="KW-1185">Reference proteome</keyword>
<reference evidence="1 2" key="1">
    <citation type="submission" date="2023-12" db="EMBL/GenBank/DDBJ databases">
        <title>Baltic Sea Cyanobacteria.</title>
        <authorList>
            <person name="Delbaje E."/>
            <person name="Fewer D.P."/>
            <person name="Shishido T.K."/>
        </authorList>
    </citation>
    <scope>NUCLEOTIDE SEQUENCE [LARGE SCALE GENOMIC DNA]</scope>
    <source>
        <strain evidence="1 2">CCNP 1315</strain>
    </source>
</reference>
<organism evidence="1 2">
    <name type="scientific">Limnoraphis robusta CCNP1315</name>
    <dbReference type="NCBI Taxonomy" id="3110306"/>
    <lineage>
        <taxon>Bacteria</taxon>
        <taxon>Bacillati</taxon>
        <taxon>Cyanobacteriota</taxon>
        <taxon>Cyanophyceae</taxon>
        <taxon>Oscillatoriophycideae</taxon>
        <taxon>Oscillatoriales</taxon>
        <taxon>Sirenicapillariaceae</taxon>
        <taxon>Limnoraphis</taxon>
    </lineage>
</organism>
<gene>
    <name evidence="1" type="ORF">VB854_15445</name>
</gene>
<proteinExistence type="predicted"/>
<evidence type="ECO:0000313" key="2">
    <source>
        <dbReference type="Proteomes" id="UP001301728"/>
    </source>
</evidence>
<dbReference type="Proteomes" id="UP001301728">
    <property type="component" value="Unassembled WGS sequence"/>
</dbReference>
<dbReference type="RefSeq" id="WP_323217848.1">
    <property type="nucleotide sequence ID" value="NZ_JAYGHT010000078.1"/>
</dbReference>